<name>A0A1B6IGH0_9HEMI</name>
<feature type="non-terminal residue" evidence="5">
    <location>
        <position position="99"/>
    </location>
</feature>
<accession>A0A1B6IGH0</accession>
<dbReference type="Gene3D" id="3.30.40.10">
    <property type="entry name" value="Zinc/RING finger domain, C3HC4 (zinc finger)"/>
    <property type="match status" value="1"/>
</dbReference>
<dbReference type="EMBL" id="GECU01021686">
    <property type="protein sequence ID" value="JAS86020.1"/>
    <property type="molecule type" value="Transcribed_RNA"/>
</dbReference>
<keyword evidence="1" id="KW-0479">Metal-binding</keyword>
<gene>
    <name evidence="5" type="ORF">g.56634</name>
</gene>
<dbReference type="InterPro" id="IPR019787">
    <property type="entry name" value="Znf_PHD-finger"/>
</dbReference>
<keyword evidence="3" id="KW-0862">Zinc</keyword>
<evidence type="ECO:0000256" key="1">
    <source>
        <dbReference type="ARBA" id="ARBA00022723"/>
    </source>
</evidence>
<evidence type="ECO:0000256" key="2">
    <source>
        <dbReference type="ARBA" id="ARBA00022771"/>
    </source>
</evidence>
<keyword evidence="2" id="KW-0863">Zinc-finger</keyword>
<reference evidence="5" key="1">
    <citation type="submission" date="2015-11" db="EMBL/GenBank/DDBJ databases">
        <title>De novo transcriptome assembly of four potential Pierce s Disease insect vectors from Arizona vineyards.</title>
        <authorList>
            <person name="Tassone E.E."/>
        </authorList>
    </citation>
    <scope>NUCLEOTIDE SEQUENCE</scope>
</reference>
<organism evidence="5">
    <name type="scientific">Homalodisca liturata</name>
    <dbReference type="NCBI Taxonomy" id="320908"/>
    <lineage>
        <taxon>Eukaryota</taxon>
        <taxon>Metazoa</taxon>
        <taxon>Ecdysozoa</taxon>
        <taxon>Arthropoda</taxon>
        <taxon>Hexapoda</taxon>
        <taxon>Insecta</taxon>
        <taxon>Pterygota</taxon>
        <taxon>Neoptera</taxon>
        <taxon>Paraneoptera</taxon>
        <taxon>Hemiptera</taxon>
        <taxon>Auchenorrhyncha</taxon>
        <taxon>Membracoidea</taxon>
        <taxon>Cicadellidae</taxon>
        <taxon>Cicadellinae</taxon>
        <taxon>Proconiini</taxon>
        <taxon>Homalodisca</taxon>
    </lineage>
</organism>
<dbReference type="SUPFAM" id="SSF57903">
    <property type="entry name" value="FYVE/PHD zinc finger"/>
    <property type="match status" value="1"/>
</dbReference>
<feature type="non-terminal residue" evidence="5">
    <location>
        <position position="1"/>
    </location>
</feature>
<proteinExistence type="predicted"/>
<dbReference type="GO" id="GO:0008270">
    <property type="term" value="F:zinc ion binding"/>
    <property type="evidence" value="ECO:0007669"/>
    <property type="project" value="UniProtKB-KW"/>
</dbReference>
<dbReference type="Pfam" id="PF00628">
    <property type="entry name" value="PHD"/>
    <property type="match status" value="1"/>
</dbReference>
<sequence length="99" mass="11257">DKSVLGTDLKFLCGGICKKFFHMSCVNVSANDFEMIKSVSKYVQWICTGCKDRLEKMRNHVISADDYFNIHDMVGKLIGLVKSVMDDNVHINKKLNTIL</sequence>
<evidence type="ECO:0000259" key="4">
    <source>
        <dbReference type="Pfam" id="PF00628"/>
    </source>
</evidence>
<dbReference type="InterPro" id="IPR013083">
    <property type="entry name" value="Znf_RING/FYVE/PHD"/>
</dbReference>
<protein>
    <recommendedName>
        <fullName evidence="4">PHD-type domain-containing protein</fullName>
    </recommendedName>
</protein>
<evidence type="ECO:0000256" key="3">
    <source>
        <dbReference type="ARBA" id="ARBA00022833"/>
    </source>
</evidence>
<feature type="domain" description="PHD-type" evidence="4">
    <location>
        <begin position="12"/>
        <end position="50"/>
    </location>
</feature>
<evidence type="ECO:0000313" key="5">
    <source>
        <dbReference type="EMBL" id="JAS86020.1"/>
    </source>
</evidence>
<dbReference type="AlphaFoldDB" id="A0A1B6IGH0"/>
<dbReference type="InterPro" id="IPR011011">
    <property type="entry name" value="Znf_FYVE_PHD"/>
</dbReference>